<evidence type="ECO:0000313" key="1">
    <source>
        <dbReference type="EnsemblMetazoa" id="OVOC6665.1"/>
    </source>
</evidence>
<reference evidence="1" key="2">
    <citation type="submission" date="2022-06" db="UniProtKB">
        <authorList>
            <consortium name="EnsemblMetazoa"/>
        </authorList>
    </citation>
    <scope>IDENTIFICATION</scope>
</reference>
<evidence type="ECO:0000313" key="2">
    <source>
        <dbReference type="Proteomes" id="UP000024404"/>
    </source>
</evidence>
<sequence length="68" mass="8098">MKNFLESTILLLKIYKNYFNKKYFVDIVVSVGTPKYGSSAYLNNDPIILRMISENFYKFFNKIFNLVQ</sequence>
<name>A0A8R1TY04_ONCVO</name>
<accession>A0A8R1TY04</accession>
<organism evidence="1 2">
    <name type="scientific">Onchocerca volvulus</name>
    <dbReference type="NCBI Taxonomy" id="6282"/>
    <lineage>
        <taxon>Eukaryota</taxon>
        <taxon>Metazoa</taxon>
        <taxon>Ecdysozoa</taxon>
        <taxon>Nematoda</taxon>
        <taxon>Chromadorea</taxon>
        <taxon>Rhabditida</taxon>
        <taxon>Spirurina</taxon>
        <taxon>Spiruromorpha</taxon>
        <taxon>Filarioidea</taxon>
        <taxon>Onchocercidae</taxon>
        <taxon>Onchocerca</taxon>
    </lineage>
</organism>
<protein>
    <submittedName>
        <fullName evidence="1">Uncharacterized protein</fullName>
    </submittedName>
</protein>
<dbReference type="AlphaFoldDB" id="A0A8R1TY04"/>
<keyword evidence="2" id="KW-1185">Reference proteome</keyword>
<proteinExistence type="predicted"/>
<dbReference type="EnsemblMetazoa" id="OVOC6665.1">
    <property type="protein sequence ID" value="OVOC6665.1"/>
    <property type="gene ID" value="WBGene00243474"/>
</dbReference>
<dbReference type="EMBL" id="CMVM020000180">
    <property type="status" value="NOT_ANNOTATED_CDS"/>
    <property type="molecule type" value="Genomic_DNA"/>
</dbReference>
<dbReference type="Proteomes" id="UP000024404">
    <property type="component" value="Unassembled WGS sequence"/>
</dbReference>
<reference evidence="2" key="1">
    <citation type="submission" date="2013-10" db="EMBL/GenBank/DDBJ databases">
        <title>Genome sequencing of Onchocerca volvulus.</title>
        <authorList>
            <person name="Cotton J."/>
            <person name="Tsai J."/>
            <person name="Stanley E."/>
            <person name="Tracey A."/>
            <person name="Holroyd N."/>
            <person name="Lustigman S."/>
            <person name="Berriman M."/>
        </authorList>
    </citation>
    <scope>NUCLEOTIDE SEQUENCE</scope>
</reference>